<dbReference type="SUPFAM" id="SSF69318">
    <property type="entry name" value="Integrin alpha N-terminal domain"/>
    <property type="match status" value="1"/>
</dbReference>
<dbReference type="GeneID" id="78059863"/>
<dbReference type="KEGG" id="cbat:M666_03840"/>
<feature type="chain" id="PRO_5043919362" evidence="1">
    <location>
        <begin position="22"/>
        <end position="306"/>
    </location>
</feature>
<sequence length="306" mass="34772">MKIKLLFGFVFLGLLASSCYTEVIVADDFIEEPVFNVNQVLASKDLWYIDINATQGNGEVPFLQRAFTVSFVGGTLYANNNLVGIGKSGNGFGIDVGVYDGARGLLEIDHDLDGFYDLEVFVVNNATIELYHRRTDTSYFLRGYQRSNFDYDMVFYENIQYFLQEYDAWEKVFTSQAGAINDFDNEHFLQFLSGDNGDFFRSSIDGPGTSVGNLQWDFEGDYQVYDIANDDSLKALTLSYDFIGDDYFELYVINDGTIELYHPDSGTSYEFKGRGYIQYLKSEDAANAKKRVKVSNPTMKVTRQKK</sequence>
<keyword evidence="1" id="KW-0732">Signal</keyword>
<evidence type="ECO:0000313" key="3">
    <source>
        <dbReference type="Proteomes" id="UP000030786"/>
    </source>
</evidence>
<dbReference type="RefSeq" id="WP_029447680.1">
    <property type="nucleotide sequence ID" value="NZ_CP009976.1"/>
</dbReference>
<dbReference type="InterPro" id="IPR028994">
    <property type="entry name" value="Integrin_alpha_N"/>
</dbReference>
<evidence type="ECO:0000256" key="1">
    <source>
        <dbReference type="SAM" id="SignalP"/>
    </source>
</evidence>
<reference evidence="2 3" key="1">
    <citation type="journal article" date="2014" name="Environ. Microbiol.">
        <title>Contrasting genomic patterns and infection strategies of two co-existing Bacteroidetes podovirus genera.</title>
        <authorList>
            <person name="Holmfeldt K."/>
            <person name="Howard-Varona C."/>
            <person name="Solonenko N."/>
            <person name="Sullivan M.B."/>
        </authorList>
    </citation>
    <scope>NUCLEOTIDE SEQUENCE [LARGE SCALE GENOMIC DNA]</scope>
    <source>
        <strain evidence="2 3">18</strain>
    </source>
</reference>
<accession>A0AAU8R9P0</accession>
<evidence type="ECO:0000313" key="2">
    <source>
        <dbReference type="EMBL" id="AIZ40775.1"/>
    </source>
</evidence>
<dbReference type="Proteomes" id="UP000030786">
    <property type="component" value="Chromosome"/>
</dbReference>
<name>A0AAU8R9P0_9FLAO</name>
<dbReference type="AlphaFoldDB" id="A0AAU8R9P0"/>
<gene>
    <name evidence="2" type="ORF">M666_03840</name>
</gene>
<dbReference type="EMBL" id="CP009976">
    <property type="protein sequence ID" value="AIZ40775.1"/>
    <property type="molecule type" value="Genomic_DNA"/>
</dbReference>
<proteinExistence type="predicted"/>
<feature type="signal peptide" evidence="1">
    <location>
        <begin position="1"/>
        <end position="21"/>
    </location>
</feature>
<protein>
    <submittedName>
        <fullName evidence="2">Nicotinic acid mononucleotide adenyltransferase</fullName>
    </submittedName>
</protein>
<organism evidence="2 3">
    <name type="scientific">Cellulophaga baltica 18</name>
    <dbReference type="NCBI Taxonomy" id="1348584"/>
    <lineage>
        <taxon>Bacteria</taxon>
        <taxon>Pseudomonadati</taxon>
        <taxon>Bacteroidota</taxon>
        <taxon>Flavobacteriia</taxon>
        <taxon>Flavobacteriales</taxon>
        <taxon>Flavobacteriaceae</taxon>
        <taxon>Cellulophaga</taxon>
    </lineage>
</organism>
<dbReference type="PROSITE" id="PS51257">
    <property type="entry name" value="PROKAR_LIPOPROTEIN"/>
    <property type="match status" value="1"/>
</dbReference>